<dbReference type="InterPro" id="IPR043128">
    <property type="entry name" value="Rev_trsase/Diguanyl_cyclase"/>
</dbReference>
<name>A0A8D9F5D2_9HEMI</name>
<dbReference type="AlphaFoldDB" id="A0A8D9F5D2"/>
<dbReference type="Gene3D" id="3.10.10.10">
    <property type="entry name" value="HIV Type 1 Reverse Transcriptase, subunit A, domain 1"/>
    <property type="match status" value="1"/>
</dbReference>
<protein>
    <submittedName>
        <fullName evidence="2">Protein P</fullName>
    </submittedName>
</protein>
<feature type="domain" description="Reverse transcriptase" evidence="1">
    <location>
        <begin position="11"/>
        <end position="193"/>
    </location>
</feature>
<accession>A0A8D9F5D2</accession>
<sequence>MTVHIKSMQANGVLAPLDSSSGFLSRMFLVPKGDGSTRPVLNLKRLNLSLSPRKFQLVSHFKIPSFLQRGDFLIKLDLSQAYFHVPVKKAHQRFLALSYNEALLAMTCLPFGLARAPQVFASLTNWVASLLRERGMRVVVYLDDFCLVNQDPSVLEDQGKQVVLLLKELGWIINFPKSSLCPSPALQFLGIMWDPHQDLKWLPQNKQQVLGKVILALLHSKVWELKTARSLLGHLSFASFVIPFGRLHSRRIQRKAICLRPLQQVPIHSSVLSELAWWLSSLDLKSNIFPRRFQIYIIVLGNQDQDTPNDIEEYIIVLGSQDKDRPNVIQSARVRNPPCLGCFSSKLRFDRIIIEL</sequence>
<dbReference type="InterPro" id="IPR000477">
    <property type="entry name" value="RT_dom"/>
</dbReference>
<proteinExistence type="predicted"/>
<dbReference type="PROSITE" id="PS50878">
    <property type="entry name" value="RT_POL"/>
    <property type="match status" value="1"/>
</dbReference>
<evidence type="ECO:0000259" key="1">
    <source>
        <dbReference type="PROSITE" id="PS50878"/>
    </source>
</evidence>
<dbReference type="PANTHER" id="PTHR33050:SF7">
    <property type="entry name" value="RIBONUCLEASE H"/>
    <property type="match status" value="1"/>
</dbReference>
<dbReference type="InterPro" id="IPR043502">
    <property type="entry name" value="DNA/RNA_pol_sf"/>
</dbReference>
<dbReference type="Gene3D" id="3.30.70.270">
    <property type="match status" value="1"/>
</dbReference>
<dbReference type="Pfam" id="PF00078">
    <property type="entry name" value="RVT_1"/>
    <property type="match status" value="1"/>
</dbReference>
<dbReference type="PANTHER" id="PTHR33050">
    <property type="entry name" value="REVERSE TRANSCRIPTASE DOMAIN-CONTAINING PROTEIN"/>
    <property type="match status" value="1"/>
</dbReference>
<dbReference type="SUPFAM" id="SSF56672">
    <property type="entry name" value="DNA/RNA polymerases"/>
    <property type="match status" value="1"/>
</dbReference>
<reference evidence="2" key="1">
    <citation type="submission" date="2021-05" db="EMBL/GenBank/DDBJ databases">
        <authorList>
            <person name="Alioto T."/>
            <person name="Alioto T."/>
            <person name="Gomez Garrido J."/>
        </authorList>
    </citation>
    <scope>NUCLEOTIDE SEQUENCE</scope>
</reference>
<dbReference type="InterPro" id="IPR052055">
    <property type="entry name" value="Hepadnavirus_pol/RT"/>
</dbReference>
<dbReference type="EMBL" id="HBUF01605901">
    <property type="protein sequence ID" value="CAG6777537.1"/>
    <property type="molecule type" value="Transcribed_RNA"/>
</dbReference>
<evidence type="ECO:0000313" key="2">
    <source>
        <dbReference type="EMBL" id="CAG6777537.1"/>
    </source>
</evidence>
<dbReference type="GO" id="GO:0071897">
    <property type="term" value="P:DNA biosynthetic process"/>
    <property type="evidence" value="ECO:0007669"/>
    <property type="project" value="UniProtKB-ARBA"/>
</dbReference>
<organism evidence="2">
    <name type="scientific">Cacopsylla melanoneura</name>
    <dbReference type="NCBI Taxonomy" id="428564"/>
    <lineage>
        <taxon>Eukaryota</taxon>
        <taxon>Metazoa</taxon>
        <taxon>Ecdysozoa</taxon>
        <taxon>Arthropoda</taxon>
        <taxon>Hexapoda</taxon>
        <taxon>Insecta</taxon>
        <taxon>Pterygota</taxon>
        <taxon>Neoptera</taxon>
        <taxon>Paraneoptera</taxon>
        <taxon>Hemiptera</taxon>
        <taxon>Sternorrhyncha</taxon>
        <taxon>Psylloidea</taxon>
        <taxon>Psyllidae</taxon>
        <taxon>Psyllinae</taxon>
        <taxon>Cacopsylla</taxon>
    </lineage>
</organism>